<dbReference type="PANTHER" id="PTHR45623">
    <property type="entry name" value="CHROMODOMAIN-HELICASE-DNA-BINDING PROTEIN 3-RELATED-RELATED"/>
    <property type="match status" value="1"/>
</dbReference>
<dbReference type="GO" id="GO:0003677">
    <property type="term" value="F:DNA binding"/>
    <property type="evidence" value="ECO:0007669"/>
    <property type="project" value="InterPro"/>
</dbReference>
<dbReference type="PROSITE" id="PS51194">
    <property type="entry name" value="HELICASE_CTER"/>
    <property type="match status" value="1"/>
</dbReference>
<proteinExistence type="predicted"/>
<dbReference type="EMBL" id="KN832990">
    <property type="protein sequence ID" value="KIM83740.1"/>
    <property type="molecule type" value="Genomic_DNA"/>
</dbReference>
<evidence type="ECO:0000313" key="4">
    <source>
        <dbReference type="EMBL" id="KIM83740.1"/>
    </source>
</evidence>
<dbReference type="InterPro" id="IPR027417">
    <property type="entry name" value="P-loop_NTPase"/>
</dbReference>
<dbReference type="GO" id="GO:0034728">
    <property type="term" value="P:nucleosome organization"/>
    <property type="evidence" value="ECO:0007669"/>
    <property type="project" value="TreeGrafter"/>
</dbReference>
<dbReference type="AlphaFoldDB" id="A0A0C3FH95"/>
<dbReference type="InterPro" id="IPR049730">
    <property type="entry name" value="SNF2/RAD54-like_C"/>
</dbReference>
<dbReference type="Gene3D" id="1.10.1040.30">
    <property type="entry name" value="ISWI, HAND domain"/>
    <property type="match status" value="1"/>
</dbReference>
<dbReference type="InterPro" id="IPR001650">
    <property type="entry name" value="Helicase_C-like"/>
</dbReference>
<dbReference type="SMART" id="SM00490">
    <property type="entry name" value="HELICc"/>
    <property type="match status" value="1"/>
</dbReference>
<evidence type="ECO:0000256" key="1">
    <source>
        <dbReference type="ARBA" id="ARBA00022801"/>
    </source>
</evidence>
<reference evidence="4 5" key="1">
    <citation type="submission" date="2014-04" db="EMBL/GenBank/DDBJ databases">
        <authorList>
            <consortium name="DOE Joint Genome Institute"/>
            <person name="Kuo A."/>
            <person name="Tarkka M."/>
            <person name="Buscot F."/>
            <person name="Kohler A."/>
            <person name="Nagy L.G."/>
            <person name="Floudas D."/>
            <person name="Copeland A."/>
            <person name="Barry K.W."/>
            <person name="Cichocki N."/>
            <person name="Veneault-Fourrey C."/>
            <person name="LaButti K."/>
            <person name="Lindquist E.A."/>
            <person name="Lipzen A."/>
            <person name="Lundell T."/>
            <person name="Morin E."/>
            <person name="Murat C."/>
            <person name="Sun H."/>
            <person name="Tunlid A."/>
            <person name="Henrissat B."/>
            <person name="Grigoriev I.V."/>
            <person name="Hibbett D.S."/>
            <person name="Martin F."/>
            <person name="Nordberg H.P."/>
            <person name="Cantor M.N."/>
            <person name="Hua S.X."/>
        </authorList>
    </citation>
    <scope>NUCLEOTIDE SEQUENCE [LARGE SCALE GENOMIC DNA]</scope>
    <source>
        <strain evidence="4 5">F 1598</strain>
    </source>
</reference>
<protein>
    <recommendedName>
        <fullName evidence="3">Helicase C-terminal domain-containing protein</fullName>
    </recommendedName>
</protein>
<dbReference type="GO" id="GO:0005634">
    <property type="term" value="C:nucleus"/>
    <property type="evidence" value="ECO:0007669"/>
    <property type="project" value="TreeGrafter"/>
</dbReference>
<evidence type="ECO:0000256" key="2">
    <source>
        <dbReference type="ARBA" id="ARBA00023242"/>
    </source>
</evidence>
<feature type="domain" description="Helicase C-terminal" evidence="3">
    <location>
        <begin position="9"/>
        <end position="188"/>
    </location>
</feature>
<dbReference type="GO" id="GO:0140658">
    <property type="term" value="F:ATP-dependent chromatin remodeler activity"/>
    <property type="evidence" value="ECO:0007669"/>
    <property type="project" value="TreeGrafter"/>
</dbReference>
<accession>A0A0C3FH95</accession>
<keyword evidence="1" id="KW-0378">Hydrolase</keyword>
<dbReference type="GO" id="GO:0042393">
    <property type="term" value="F:histone binding"/>
    <property type="evidence" value="ECO:0007669"/>
    <property type="project" value="TreeGrafter"/>
</dbReference>
<dbReference type="OrthoDB" id="3261321at2759"/>
<dbReference type="InParanoid" id="A0A0C3FH95"/>
<dbReference type="GO" id="GO:0016887">
    <property type="term" value="F:ATP hydrolysis activity"/>
    <property type="evidence" value="ECO:0007669"/>
    <property type="project" value="TreeGrafter"/>
</dbReference>
<dbReference type="SUPFAM" id="SSF52540">
    <property type="entry name" value="P-loop containing nucleoside triphosphate hydrolases"/>
    <property type="match status" value="1"/>
</dbReference>
<evidence type="ECO:0000259" key="3">
    <source>
        <dbReference type="PROSITE" id="PS51194"/>
    </source>
</evidence>
<reference evidence="5" key="2">
    <citation type="submission" date="2015-01" db="EMBL/GenBank/DDBJ databases">
        <title>Evolutionary Origins and Diversification of the Mycorrhizal Mutualists.</title>
        <authorList>
            <consortium name="DOE Joint Genome Institute"/>
            <consortium name="Mycorrhizal Genomics Consortium"/>
            <person name="Kohler A."/>
            <person name="Kuo A."/>
            <person name="Nagy L.G."/>
            <person name="Floudas D."/>
            <person name="Copeland A."/>
            <person name="Barry K.W."/>
            <person name="Cichocki N."/>
            <person name="Veneault-Fourrey C."/>
            <person name="LaButti K."/>
            <person name="Lindquist E.A."/>
            <person name="Lipzen A."/>
            <person name="Lundell T."/>
            <person name="Morin E."/>
            <person name="Murat C."/>
            <person name="Riley R."/>
            <person name="Ohm R."/>
            <person name="Sun H."/>
            <person name="Tunlid A."/>
            <person name="Henrissat B."/>
            <person name="Grigoriev I.V."/>
            <person name="Hibbett D.S."/>
            <person name="Martin F."/>
        </authorList>
    </citation>
    <scope>NUCLEOTIDE SEQUENCE [LARGE SCALE GENOMIC DNA]</scope>
    <source>
        <strain evidence="5">F 1598</strain>
    </source>
</reference>
<dbReference type="InterPro" id="IPR036306">
    <property type="entry name" value="ISWI_HAND-dom_sf"/>
</dbReference>
<dbReference type="GO" id="GO:0031491">
    <property type="term" value="F:nucleosome binding"/>
    <property type="evidence" value="ECO:0007669"/>
    <property type="project" value="InterPro"/>
</dbReference>
<dbReference type="HOGENOM" id="CLU_821626_0_0_1"/>
<dbReference type="Proteomes" id="UP000054166">
    <property type="component" value="Unassembled WGS sequence"/>
</dbReference>
<gene>
    <name evidence="4" type="ORF">PILCRDRAFT_7131</name>
</gene>
<name>A0A0C3FH95_PILCF</name>
<dbReference type="STRING" id="765440.A0A0C3FH95"/>
<sequence>MQNSSKMVISDKLLASMKEKGSEFFSQMSCILDILQDYCLFRQYSVIFSPFSFLWLSLTPTAEYCHIDGGTAHNDHITAIDKYNKPVSEEFIFLLTTRDGGLGINLTTADIVVLYDSDWNPQADLQPMDRRFALIRSAKRSKSIFRFITENSVEERMLECAAQKLHLDQLVIQHGLQQQLKAANKEELMEMITAGYIIQRGEECTVELNSKYKGLNSDDLNNFKSDATAKKAFNLLSLLKRERKTNYSVDSYFKDTLRASPSKTDNAPKPNFDQNILFQHVNGITAPLREPLGPEDTPRSSMLNVKLRKTSSIAEKTLKEVKKYYLFFKWKQLAGPAE</sequence>
<keyword evidence="2" id="KW-0539">Nucleus</keyword>
<dbReference type="GO" id="GO:0000785">
    <property type="term" value="C:chromatin"/>
    <property type="evidence" value="ECO:0007669"/>
    <property type="project" value="TreeGrafter"/>
</dbReference>
<keyword evidence="5" id="KW-1185">Reference proteome</keyword>
<dbReference type="Gene3D" id="3.40.50.300">
    <property type="entry name" value="P-loop containing nucleotide triphosphate hydrolases"/>
    <property type="match status" value="1"/>
</dbReference>
<organism evidence="4 5">
    <name type="scientific">Piloderma croceum (strain F 1598)</name>
    <dbReference type="NCBI Taxonomy" id="765440"/>
    <lineage>
        <taxon>Eukaryota</taxon>
        <taxon>Fungi</taxon>
        <taxon>Dikarya</taxon>
        <taxon>Basidiomycota</taxon>
        <taxon>Agaricomycotina</taxon>
        <taxon>Agaricomycetes</taxon>
        <taxon>Agaricomycetidae</taxon>
        <taxon>Atheliales</taxon>
        <taxon>Atheliaceae</taxon>
        <taxon>Piloderma</taxon>
    </lineage>
</organism>
<dbReference type="CDD" id="cd18793">
    <property type="entry name" value="SF2_C_SNF"/>
    <property type="match status" value="1"/>
</dbReference>
<dbReference type="PANTHER" id="PTHR45623:SF49">
    <property type="entry name" value="SWI_SNF-RELATED MATRIX-ASSOCIATED ACTIN-DEPENDENT REGULATOR OF CHROMATIN SUBFAMILY A MEMBER 5"/>
    <property type="match status" value="1"/>
</dbReference>
<evidence type="ECO:0000313" key="5">
    <source>
        <dbReference type="Proteomes" id="UP000054166"/>
    </source>
</evidence>
<dbReference type="Pfam" id="PF00271">
    <property type="entry name" value="Helicase_C"/>
    <property type="match status" value="1"/>
</dbReference>